<protein>
    <submittedName>
        <fullName evidence="1">Uncharacterized protein</fullName>
    </submittedName>
</protein>
<proteinExistence type="predicted"/>
<dbReference type="PANTHER" id="PTHR46114">
    <property type="entry name" value="APPLE DOMAIN-CONTAINING PROTEIN"/>
    <property type="match status" value="1"/>
</dbReference>
<name>A0ABQ9H5A5_9NEOP</name>
<accession>A0ABQ9H5A5</accession>
<gene>
    <name evidence="1" type="ORF">PR048_020069</name>
</gene>
<dbReference type="EMBL" id="JARBHB010000007">
    <property type="protein sequence ID" value="KAJ8879461.1"/>
    <property type="molecule type" value="Genomic_DNA"/>
</dbReference>
<reference evidence="1 2" key="1">
    <citation type="submission" date="2023-02" db="EMBL/GenBank/DDBJ databases">
        <title>LHISI_Scaffold_Assembly.</title>
        <authorList>
            <person name="Stuart O.P."/>
            <person name="Cleave R."/>
            <person name="Magrath M.J.L."/>
            <person name="Mikheyev A.S."/>
        </authorList>
    </citation>
    <scope>NUCLEOTIDE SEQUENCE [LARGE SCALE GENOMIC DNA]</scope>
    <source>
        <strain evidence="1">Daus_M_001</strain>
        <tissue evidence="1">Leg muscle</tissue>
    </source>
</reference>
<evidence type="ECO:0000313" key="2">
    <source>
        <dbReference type="Proteomes" id="UP001159363"/>
    </source>
</evidence>
<keyword evidence="2" id="KW-1185">Reference proteome</keyword>
<dbReference type="PANTHER" id="PTHR46114:SF1">
    <property type="entry name" value="ZAD DOMAIN-CONTAINING PROTEIN"/>
    <property type="match status" value="1"/>
</dbReference>
<comment type="caution">
    <text evidence="1">The sequence shown here is derived from an EMBL/GenBank/DDBJ whole genome shotgun (WGS) entry which is preliminary data.</text>
</comment>
<organism evidence="1 2">
    <name type="scientific">Dryococelus australis</name>
    <dbReference type="NCBI Taxonomy" id="614101"/>
    <lineage>
        <taxon>Eukaryota</taxon>
        <taxon>Metazoa</taxon>
        <taxon>Ecdysozoa</taxon>
        <taxon>Arthropoda</taxon>
        <taxon>Hexapoda</taxon>
        <taxon>Insecta</taxon>
        <taxon>Pterygota</taxon>
        <taxon>Neoptera</taxon>
        <taxon>Polyneoptera</taxon>
        <taxon>Phasmatodea</taxon>
        <taxon>Verophasmatodea</taxon>
        <taxon>Anareolatae</taxon>
        <taxon>Phasmatidae</taxon>
        <taxon>Eurycanthinae</taxon>
        <taxon>Dryococelus</taxon>
    </lineage>
</organism>
<dbReference type="Proteomes" id="UP001159363">
    <property type="component" value="Chromosome 6"/>
</dbReference>
<sequence>MKMLLETQCDKYLWTVCWDLKEIFLLISMQLGCTKFAASCMSGTGQTITSAWTLKCCTACSFISNEILLPPLHIKVDIFTNLEWRRVPILERNISSFSDAEIMKGTFLSPQITALFSVGNFEDLLSPVEKSAWRVLKGVTQHFL</sequence>
<evidence type="ECO:0000313" key="1">
    <source>
        <dbReference type="EMBL" id="KAJ8879461.1"/>
    </source>
</evidence>